<evidence type="ECO:0000313" key="4">
    <source>
        <dbReference type="Proteomes" id="UP001153404"/>
    </source>
</evidence>
<evidence type="ECO:0000313" key="3">
    <source>
        <dbReference type="EMBL" id="MDG0809940.1"/>
    </source>
</evidence>
<dbReference type="RefSeq" id="WP_277531504.1">
    <property type="nucleotide sequence ID" value="NZ_JAPDIA010000003.1"/>
</dbReference>
<reference evidence="3" key="1">
    <citation type="submission" date="2022-10" db="EMBL/GenBank/DDBJ databases">
        <title>Comparative genomic analysis of Cohnella hashimotonis sp. nov., isolated from the International Space Station.</title>
        <authorList>
            <person name="Simpson A."/>
            <person name="Venkateswaran K."/>
        </authorList>
    </citation>
    <scope>NUCLEOTIDE SEQUENCE</scope>
    <source>
        <strain evidence="3">DSM 28161</strain>
    </source>
</reference>
<dbReference type="EMBL" id="JAPDIA010000003">
    <property type="protein sequence ID" value="MDG0809940.1"/>
    <property type="molecule type" value="Genomic_DNA"/>
</dbReference>
<dbReference type="PANTHER" id="PTHR43649:SF33">
    <property type="entry name" value="POLYGALACTURONAN_RHAMNOGALACTURONAN-BINDING PROTEIN YTCQ"/>
    <property type="match status" value="1"/>
</dbReference>
<gene>
    <name evidence="3" type="ORF">OMP40_11750</name>
</gene>
<dbReference type="PANTHER" id="PTHR43649">
    <property type="entry name" value="ARABINOSE-BINDING PROTEIN-RELATED"/>
    <property type="match status" value="1"/>
</dbReference>
<evidence type="ECO:0000256" key="2">
    <source>
        <dbReference type="SAM" id="MobiDB-lite"/>
    </source>
</evidence>
<protein>
    <submittedName>
        <fullName evidence="3">Extracellular solute-binding protein</fullName>
    </submittedName>
</protein>
<keyword evidence="1" id="KW-0732">Signal</keyword>
<keyword evidence="4" id="KW-1185">Reference proteome</keyword>
<organism evidence="3 4">
    <name type="scientific">Cohnella rhizosphaerae</name>
    <dbReference type="NCBI Taxonomy" id="1457232"/>
    <lineage>
        <taxon>Bacteria</taxon>
        <taxon>Bacillati</taxon>
        <taxon>Bacillota</taxon>
        <taxon>Bacilli</taxon>
        <taxon>Bacillales</taxon>
        <taxon>Paenibacillaceae</taxon>
        <taxon>Cohnella</taxon>
    </lineage>
</organism>
<evidence type="ECO:0000256" key="1">
    <source>
        <dbReference type="ARBA" id="ARBA00022729"/>
    </source>
</evidence>
<dbReference type="AlphaFoldDB" id="A0A9X4KS70"/>
<dbReference type="InterPro" id="IPR050490">
    <property type="entry name" value="Bact_solute-bd_prot1"/>
</dbReference>
<sequence>MASISAAFKKKSTWGTILLATAVSVTGCSTKNETSATNGATAPASTAPASTAAGTNSPQASAQPQEGMYPIASADKPITLKVWMGADPILKYFKNYGEVLAFQEMEKATGVKIEWIHPSAGQSQEPFNLMVASRDLPDVILYPWGNSQFLAGGADKYVKDGVIIPLNDYMKNAPDYAKVLESFPEIKKRVTNDQGEMDYISLMQPDLTMRTYNGFMIRQDWLDKAGMPMPRSTDDLYNTLKAFQDKDVNGNGKKDEYFSATGMDKGILGIEKLLYPFGATAGNDAFIQRDGKVVFSPADPAFKEGVAYLNKLYKEGLLDPEYMLNDNTKLQQKYTNGTVSASYSSAGRVASWAPGIQATDANAALAPIPSLTGPDGKGYWFEQNTANITNPGVSLAITTANKHPAETMAWWNWVFTQAGKMAFNYGKEGVTYEMADGKPKFTDMITKDPQGRTQNEMLTLTAPAAGLPTLNDLEATKLQKSEVEWNAFQTWGDNMPDNSGIMPPVTFNEQEMDVMTAKKPAIDDYQKQMLDKFITGRVSLDKWETEFVPQLKKLGIDEVTAAYQSALERYNQR</sequence>
<dbReference type="Proteomes" id="UP001153404">
    <property type="component" value="Unassembled WGS sequence"/>
</dbReference>
<feature type="compositionally biased region" description="Low complexity" evidence="2">
    <location>
        <begin position="34"/>
        <end position="57"/>
    </location>
</feature>
<comment type="caution">
    <text evidence="3">The sequence shown here is derived from an EMBL/GenBank/DDBJ whole genome shotgun (WGS) entry which is preliminary data.</text>
</comment>
<dbReference type="SUPFAM" id="SSF53850">
    <property type="entry name" value="Periplasmic binding protein-like II"/>
    <property type="match status" value="1"/>
</dbReference>
<feature type="region of interest" description="Disordered" evidence="2">
    <location>
        <begin position="30"/>
        <end position="65"/>
    </location>
</feature>
<accession>A0A9X4KS70</accession>
<proteinExistence type="predicted"/>
<name>A0A9X4KS70_9BACL</name>
<dbReference type="Gene3D" id="3.40.190.10">
    <property type="entry name" value="Periplasmic binding protein-like II"/>
    <property type="match status" value="2"/>
</dbReference>